<dbReference type="EMBL" id="QKKF02009658">
    <property type="protein sequence ID" value="RZF45220.1"/>
    <property type="molecule type" value="Genomic_DNA"/>
</dbReference>
<keyword evidence="3" id="KW-1185">Reference proteome</keyword>
<dbReference type="InParanoid" id="A0A482XI73"/>
<keyword evidence="1" id="KW-1133">Transmembrane helix</keyword>
<dbReference type="OrthoDB" id="10264956at2759"/>
<dbReference type="AlphaFoldDB" id="A0A482XI73"/>
<sequence>MKAIAFSIWLFINLVCFGMCGYIYLLWSQYWNYITKQQKLTAQETPKVDNRPLVDYFQEPVPAPVDMHDVEWRHQELVQLPLRSNSKPRFPNSVRPTEPPKSVPECYENCDFTDSRYFARVAV</sequence>
<accession>A0A482XI73</accession>
<evidence type="ECO:0000256" key="1">
    <source>
        <dbReference type="SAM" id="Phobius"/>
    </source>
</evidence>
<organism evidence="2 3">
    <name type="scientific">Laodelphax striatellus</name>
    <name type="common">Small brown planthopper</name>
    <name type="synonym">Delphax striatella</name>
    <dbReference type="NCBI Taxonomy" id="195883"/>
    <lineage>
        <taxon>Eukaryota</taxon>
        <taxon>Metazoa</taxon>
        <taxon>Ecdysozoa</taxon>
        <taxon>Arthropoda</taxon>
        <taxon>Hexapoda</taxon>
        <taxon>Insecta</taxon>
        <taxon>Pterygota</taxon>
        <taxon>Neoptera</taxon>
        <taxon>Paraneoptera</taxon>
        <taxon>Hemiptera</taxon>
        <taxon>Auchenorrhyncha</taxon>
        <taxon>Fulgoroidea</taxon>
        <taxon>Delphacidae</taxon>
        <taxon>Criomorphinae</taxon>
        <taxon>Laodelphax</taxon>
    </lineage>
</organism>
<name>A0A482XI73_LAOST</name>
<keyword evidence="1" id="KW-0472">Membrane</keyword>
<dbReference type="STRING" id="195883.A0A482XI73"/>
<evidence type="ECO:0000313" key="2">
    <source>
        <dbReference type="EMBL" id="RZF45220.1"/>
    </source>
</evidence>
<evidence type="ECO:0000313" key="3">
    <source>
        <dbReference type="Proteomes" id="UP000291343"/>
    </source>
</evidence>
<reference evidence="2 3" key="1">
    <citation type="journal article" date="2017" name="Gigascience">
        <title>Genome sequence of the small brown planthopper, Laodelphax striatellus.</title>
        <authorList>
            <person name="Zhu J."/>
            <person name="Jiang F."/>
            <person name="Wang X."/>
            <person name="Yang P."/>
            <person name="Bao Y."/>
            <person name="Zhao W."/>
            <person name="Wang W."/>
            <person name="Lu H."/>
            <person name="Wang Q."/>
            <person name="Cui N."/>
            <person name="Li J."/>
            <person name="Chen X."/>
            <person name="Luo L."/>
            <person name="Yu J."/>
            <person name="Kang L."/>
            <person name="Cui F."/>
        </authorList>
    </citation>
    <scope>NUCLEOTIDE SEQUENCE [LARGE SCALE GENOMIC DNA]</scope>
    <source>
        <strain evidence="2">Lst14</strain>
    </source>
</reference>
<feature type="transmembrane region" description="Helical" evidence="1">
    <location>
        <begin position="6"/>
        <end position="27"/>
    </location>
</feature>
<comment type="caution">
    <text evidence="2">The sequence shown here is derived from an EMBL/GenBank/DDBJ whole genome shotgun (WGS) entry which is preliminary data.</text>
</comment>
<proteinExistence type="predicted"/>
<dbReference type="Proteomes" id="UP000291343">
    <property type="component" value="Unassembled WGS sequence"/>
</dbReference>
<keyword evidence="1" id="KW-0812">Transmembrane</keyword>
<gene>
    <name evidence="2" type="ORF">LSTR_LSTR012643</name>
</gene>
<protein>
    <submittedName>
        <fullName evidence="2">Uncharacterized protein</fullName>
    </submittedName>
</protein>